<reference evidence="1 2" key="1">
    <citation type="submission" date="2017-07" db="EMBL/GenBank/DDBJ databases">
        <title>The Complete Genome of Streptomyces asterosporus-ZSY.</title>
        <authorList>
            <person name="Zhang S."/>
        </authorList>
    </citation>
    <scope>NUCLEOTIDE SEQUENCE [LARGE SCALE GENOMIC DNA]</scope>
    <source>
        <strain evidence="1 2">DSM 41452</strain>
    </source>
</reference>
<keyword evidence="2" id="KW-1185">Reference proteome</keyword>
<protein>
    <submittedName>
        <fullName evidence="1">Uncharacterized protein</fullName>
    </submittedName>
</protein>
<sequence>MSAGALVFMGAGLGVWATVFKDDTRELRASETCNEGIFSANVEPLERLISPDSSFTSDWSREASDSSLLLTCVNSTDHASVKMTAELKDGSIDEWRSQLKAVDKADASHFDVGTEAVVWGRHAAMYVECKPQSAGSSHTAGLDSPYLSILVRASGSAAEEKTDKQQQDLAHLASRMFFEAQLQTGCQEDFVAPSGPPRLTK</sequence>
<dbReference type="KEGG" id="sast:CD934_08430"/>
<proteinExistence type="predicted"/>
<name>A0A514JN03_9ACTN</name>
<evidence type="ECO:0000313" key="1">
    <source>
        <dbReference type="EMBL" id="QDI68706.1"/>
    </source>
</evidence>
<accession>A0A514JN03</accession>
<dbReference type="Proteomes" id="UP000316215">
    <property type="component" value="Chromosome"/>
</dbReference>
<gene>
    <name evidence="1" type="ORF">CD934_08430</name>
</gene>
<dbReference type="AlphaFoldDB" id="A0A514JN03"/>
<evidence type="ECO:0000313" key="2">
    <source>
        <dbReference type="Proteomes" id="UP000316215"/>
    </source>
</evidence>
<dbReference type="EMBL" id="CP022310">
    <property type="protein sequence ID" value="QDI68706.1"/>
    <property type="molecule type" value="Genomic_DNA"/>
</dbReference>
<dbReference type="RefSeq" id="WP_142231691.1">
    <property type="nucleotide sequence ID" value="NZ_CP022310.1"/>
</dbReference>
<organism evidence="1 2">
    <name type="scientific">Streptomyces calvus</name>
    <dbReference type="NCBI Taxonomy" id="67282"/>
    <lineage>
        <taxon>Bacteria</taxon>
        <taxon>Bacillati</taxon>
        <taxon>Actinomycetota</taxon>
        <taxon>Actinomycetes</taxon>
        <taxon>Kitasatosporales</taxon>
        <taxon>Streptomycetaceae</taxon>
        <taxon>Streptomyces</taxon>
    </lineage>
</organism>